<dbReference type="AlphaFoldDB" id="A0A1I7Z3Z3"/>
<accession>A0A1I7Z3Z3</accession>
<sequence length="414" mass="48086">MRNRKTHLPLATFFLVLSFLSLEAIVPPKGSCWTDRIIAFSGNAQSASCNTTRRCVNETLLLERAKKECGQPIANHTLRESCGYKHYFSIDYTCCAPFKFLTGFLADFSSDSSASLILYSALFQDDDDCVKTLIWAPRNITKWTNSMKKILRTAKTMHEARDKGDDATADRIQNGDLLPAINDYLIHNSSRGFADAMPYQRSRSRLQCPDLTKLEELLPESSSYISRHSTFFLFKNILHNFLYQRRFFFMPHSVADLAHSRFNCKNFKYKDVFYVNATYAAEIMLRGTGACYFFPELEEKTVELHRNTSYGFESPGMDFWDKEKAEERYCEWFVAKFSASHGQGYYHPGHHYFELLMTFLEVCVIWTLLFLPVLVVWKYWRTWWNAISTTLSRRKTEHGTTTRQDVPIVAHEVL</sequence>
<protein>
    <submittedName>
        <fullName evidence="4">Exostosin domain-containing protein</fullName>
    </submittedName>
</protein>
<reference evidence="4" key="1">
    <citation type="submission" date="2016-11" db="UniProtKB">
        <authorList>
            <consortium name="WormBaseParasite"/>
        </authorList>
    </citation>
    <scope>IDENTIFICATION</scope>
</reference>
<feature type="signal peptide" evidence="2">
    <location>
        <begin position="1"/>
        <end position="24"/>
    </location>
</feature>
<evidence type="ECO:0000256" key="1">
    <source>
        <dbReference type="SAM" id="Phobius"/>
    </source>
</evidence>
<evidence type="ECO:0000313" key="4">
    <source>
        <dbReference type="WBParaSite" id="L893_g22532.t1"/>
    </source>
</evidence>
<name>A0A1I7Z3Z3_9BILA</name>
<keyword evidence="1" id="KW-0812">Transmembrane</keyword>
<organism evidence="3 4">
    <name type="scientific">Steinernema glaseri</name>
    <dbReference type="NCBI Taxonomy" id="37863"/>
    <lineage>
        <taxon>Eukaryota</taxon>
        <taxon>Metazoa</taxon>
        <taxon>Ecdysozoa</taxon>
        <taxon>Nematoda</taxon>
        <taxon>Chromadorea</taxon>
        <taxon>Rhabditida</taxon>
        <taxon>Tylenchina</taxon>
        <taxon>Panagrolaimomorpha</taxon>
        <taxon>Strongyloidoidea</taxon>
        <taxon>Steinernematidae</taxon>
        <taxon>Steinernema</taxon>
    </lineage>
</organism>
<feature type="chain" id="PRO_5009312965" evidence="2">
    <location>
        <begin position="25"/>
        <end position="414"/>
    </location>
</feature>
<feature type="transmembrane region" description="Helical" evidence="1">
    <location>
        <begin position="355"/>
        <end position="377"/>
    </location>
</feature>
<proteinExistence type="predicted"/>
<evidence type="ECO:0000313" key="3">
    <source>
        <dbReference type="Proteomes" id="UP000095287"/>
    </source>
</evidence>
<keyword evidence="2" id="KW-0732">Signal</keyword>
<evidence type="ECO:0000256" key="2">
    <source>
        <dbReference type="SAM" id="SignalP"/>
    </source>
</evidence>
<keyword evidence="3" id="KW-1185">Reference proteome</keyword>
<keyword evidence="1" id="KW-0472">Membrane</keyword>
<dbReference type="Proteomes" id="UP000095287">
    <property type="component" value="Unplaced"/>
</dbReference>
<keyword evidence="1" id="KW-1133">Transmembrane helix</keyword>
<dbReference type="WBParaSite" id="L893_g22532.t1">
    <property type="protein sequence ID" value="L893_g22532.t1"/>
    <property type="gene ID" value="L893_g22532"/>
</dbReference>